<dbReference type="InterPro" id="IPR039421">
    <property type="entry name" value="Type_1_exporter"/>
</dbReference>
<comment type="caution">
    <text evidence="11">The sequence shown here is derived from an EMBL/GenBank/DDBJ whole genome shotgun (WGS) entry which is preliminary data.</text>
</comment>
<dbReference type="EMBL" id="JALDYZ010000014">
    <property type="protein sequence ID" value="MDI7924393.1"/>
    <property type="molecule type" value="Genomic_DNA"/>
</dbReference>
<evidence type="ECO:0000256" key="6">
    <source>
        <dbReference type="ARBA" id="ARBA00022989"/>
    </source>
</evidence>
<dbReference type="GO" id="GO:0005524">
    <property type="term" value="F:ATP binding"/>
    <property type="evidence" value="ECO:0007669"/>
    <property type="project" value="UniProtKB-KW"/>
</dbReference>
<dbReference type="InterPro" id="IPR036640">
    <property type="entry name" value="ABC1_TM_sf"/>
</dbReference>
<feature type="transmembrane region" description="Helical" evidence="8">
    <location>
        <begin position="53"/>
        <end position="80"/>
    </location>
</feature>
<dbReference type="PANTHER" id="PTHR24221:SF590">
    <property type="entry name" value="COMPONENT LINKED WITH THE ASSEMBLY OF CYTOCHROME' TRANSPORT TRANSMEMBRANE ATP-BINDING PROTEIN ABC TRANSPORTER CYDD-RELATED"/>
    <property type="match status" value="1"/>
</dbReference>
<dbReference type="CDD" id="cd03228">
    <property type="entry name" value="ABCC_MRP_Like"/>
    <property type="match status" value="1"/>
</dbReference>
<dbReference type="Pfam" id="PF00664">
    <property type="entry name" value="ABC_membrane"/>
    <property type="match status" value="1"/>
</dbReference>
<evidence type="ECO:0000259" key="9">
    <source>
        <dbReference type="PROSITE" id="PS50893"/>
    </source>
</evidence>
<evidence type="ECO:0000256" key="8">
    <source>
        <dbReference type="SAM" id="Phobius"/>
    </source>
</evidence>
<feature type="domain" description="ABC transmembrane type-1" evidence="10">
    <location>
        <begin position="14"/>
        <end position="296"/>
    </location>
</feature>
<dbReference type="CDD" id="cd18584">
    <property type="entry name" value="ABC_6TM_AarD_CydD"/>
    <property type="match status" value="1"/>
</dbReference>
<dbReference type="PROSITE" id="PS50893">
    <property type="entry name" value="ABC_TRANSPORTER_2"/>
    <property type="match status" value="1"/>
</dbReference>
<evidence type="ECO:0000256" key="2">
    <source>
        <dbReference type="ARBA" id="ARBA00005417"/>
    </source>
</evidence>
<evidence type="ECO:0000256" key="1">
    <source>
        <dbReference type="ARBA" id="ARBA00004651"/>
    </source>
</evidence>
<dbReference type="NCBIfam" id="TIGR02857">
    <property type="entry name" value="CydD"/>
    <property type="match status" value="1"/>
</dbReference>
<evidence type="ECO:0000313" key="11">
    <source>
        <dbReference type="EMBL" id="MDI7924393.1"/>
    </source>
</evidence>
<sequence>MRSQIGLIRLPLSLAVGAGTFAGMLMIAQAWFLAHVVNAVTIEGQNLAGVWRWLVPLLGIILARVLISGFVDSAAFAAAARVKQGLRSALYAHVSALGPAWMLDQRSGEVANTLVDGVEEIEKYYANYLPQSVLAALLPFAILVAAFPADWVSGLIFLVTAPLIPIFMIIIGKGAEALNQRQWRRLSRMSAHFFDVIEGLTTLKLFNASRREAEVVARISDEYRGSTMSVLRVAFLSSLVLEFFATVSIALAAVYIGFRLYYRELDFFSGFFVLLLAPEFYRPLRDMGAQYHARMAAIASAESILRLLQTPLPDRHANRMPLPPEQRLRIDFEGVSFSYDRDGQGVQDISFTLSQAECVALVGPSGAGKSTIGNLLLGFLAPQSGSIRINGVDLQDLDEAEWLRRVSWVPQKPTLFYGTVGDNIRLGAPEASEQAVHAAAAQAQADGFIARLVLDYETMLGDSGQGLSGGEIRRIALARAFLKDADVVILDEATGALDRPTATRVMDAVRQVASRSAVLFITHDLEAARMADRVITIERGRIVARANPREPGLRKDLHAGPATFEEVGL</sequence>
<evidence type="ECO:0000256" key="7">
    <source>
        <dbReference type="ARBA" id="ARBA00023136"/>
    </source>
</evidence>
<dbReference type="Gene3D" id="1.20.1560.10">
    <property type="entry name" value="ABC transporter type 1, transmembrane domain"/>
    <property type="match status" value="1"/>
</dbReference>
<dbReference type="SMART" id="SM00382">
    <property type="entry name" value="AAA"/>
    <property type="match status" value="1"/>
</dbReference>
<dbReference type="GO" id="GO:0005886">
    <property type="term" value="C:plasma membrane"/>
    <property type="evidence" value="ECO:0007669"/>
    <property type="project" value="UniProtKB-SubCell"/>
</dbReference>
<dbReference type="PANTHER" id="PTHR24221">
    <property type="entry name" value="ATP-BINDING CASSETTE SUB-FAMILY B"/>
    <property type="match status" value="1"/>
</dbReference>
<dbReference type="Gene3D" id="3.40.50.300">
    <property type="entry name" value="P-loop containing nucleotide triphosphate hydrolases"/>
    <property type="match status" value="1"/>
</dbReference>
<comment type="subcellular location">
    <subcellularLocation>
        <location evidence="1">Cell membrane</location>
        <topology evidence="1">Multi-pass membrane protein</topology>
    </subcellularLocation>
</comment>
<feature type="transmembrane region" description="Helical" evidence="8">
    <location>
        <begin position="132"/>
        <end position="149"/>
    </location>
</feature>
<dbReference type="InterPro" id="IPR003593">
    <property type="entry name" value="AAA+_ATPase"/>
</dbReference>
<accession>A0AAE3QJR6</accession>
<dbReference type="InterPro" id="IPR011527">
    <property type="entry name" value="ABC1_TM_dom"/>
</dbReference>
<dbReference type="InterPro" id="IPR017871">
    <property type="entry name" value="ABC_transporter-like_CS"/>
</dbReference>
<evidence type="ECO:0000313" key="12">
    <source>
        <dbReference type="Proteomes" id="UP001161580"/>
    </source>
</evidence>
<feature type="transmembrane region" description="Helical" evidence="8">
    <location>
        <begin position="233"/>
        <end position="261"/>
    </location>
</feature>
<dbReference type="PROSITE" id="PS00211">
    <property type="entry name" value="ABC_TRANSPORTER_1"/>
    <property type="match status" value="1"/>
</dbReference>
<keyword evidence="5" id="KW-0067">ATP-binding</keyword>
<comment type="similarity">
    <text evidence="2">Belongs to the ABC transporter superfamily.</text>
</comment>
<keyword evidence="3 8" id="KW-0812">Transmembrane</keyword>
<dbReference type="SUPFAM" id="SSF90123">
    <property type="entry name" value="ABC transporter transmembrane region"/>
    <property type="match status" value="1"/>
</dbReference>
<dbReference type="InterPro" id="IPR027417">
    <property type="entry name" value="P-loop_NTPase"/>
</dbReference>
<gene>
    <name evidence="11" type="primary">cydD</name>
    <name evidence="11" type="ORF">MRS75_20215</name>
</gene>
<evidence type="ECO:0000256" key="5">
    <source>
        <dbReference type="ARBA" id="ARBA00022840"/>
    </source>
</evidence>
<feature type="transmembrane region" description="Helical" evidence="8">
    <location>
        <begin position="155"/>
        <end position="175"/>
    </location>
</feature>
<dbReference type="Pfam" id="PF00005">
    <property type="entry name" value="ABC_tran"/>
    <property type="match status" value="1"/>
</dbReference>
<dbReference type="GO" id="GO:0016887">
    <property type="term" value="F:ATP hydrolysis activity"/>
    <property type="evidence" value="ECO:0007669"/>
    <property type="project" value="InterPro"/>
</dbReference>
<keyword evidence="4" id="KW-0547">Nucleotide-binding</keyword>
<protein>
    <submittedName>
        <fullName evidence="11">Thiol reductant ABC exporter subunit CydD</fullName>
    </submittedName>
</protein>
<dbReference type="GO" id="GO:0140359">
    <property type="term" value="F:ABC-type transporter activity"/>
    <property type="evidence" value="ECO:0007669"/>
    <property type="project" value="InterPro"/>
</dbReference>
<dbReference type="PROSITE" id="PS50929">
    <property type="entry name" value="ABC_TM1F"/>
    <property type="match status" value="1"/>
</dbReference>
<dbReference type="InterPro" id="IPR014216">
    <property type="entry name" value="ABC_transptr_CydD"/>
</dbReference>
<feature type="domain" description="ABC transporter" evidence="9">
    <location>
        <begin position="330"/>
        <end position="564"/>
    </location>
</feature>
<dbReference type="InterPro" id="IPR003439">
    <property type="entry name" value="ABC_transporter-like_ATP-bd"/>
</dbReference>
<name>A0AAE3QJR6_9HYPH</name>
<organism evidence="11 12">
    <name type="scientific">Ferirhizobium litorale</name>
    <dbReference type="NCBI Taxonomy" id="2927786"/>
    <lineage>
        <taxon>Bacteria</taxon>
        <taxon>Pseudomonadati</taxon>
        <taxon>Pseudomonadota</taxon>
        <taxon>Alphaproteobacteria</taxon>
        <taxon>Hyphomicrobiales</taxon>
        <taxon>Rhizobiaceae</taxon>
        <taxon>Ferirhizobium</taxon>
    </lineage>
</organism>
<dbReference type="SUPFAM" id="SSF52540">
    <property type="entry name" value="P-loop containing nucleoside triphosphate hydrolases"/>
    <property type="match status" value="1"/>
</dbReference>
<keyword evidence="12" id="KW-1185">Reference proteome</keyword>
<evidence type="ECO:0000256" key="3">
    <source>
        <dbReference type="ARBA" id="ARBA00022692"/>
    </source>
</evidence>
<dbReference type="RefSeq" id="WP_311787068.1">
    <property type="nucleotide sequence ID" value="NZ_JALDYY010000007.1"/>
</dbReference>
<reference evidence="11" key="1">
    <citation type="submission" date="2022-03" db="EMBL/GenBank/DDBJ databases">
        <title>Fererhizobium litorale gen. nov., sp. nov., isolated from sandy sediments of the Sea of Japan seashore.</title>
        <authorList>
            <person name="Romanenko L."/>
            <person name="Kurilenko V."/>
            <person name="Otstavnykh N."/>
            <person name="Svetashev V."/>
            <person name="Tekutyeva L."/>
            <person name="Isaeva M."/>
            <person name="Mikhailov V."/>
        </authorList>
    </citation>
    <scope>NUCLEOTIDE SEQUENCE</scope>
    <source>
        <strain evidence="11">KMM 9576</strain>
    </source>
</reference>
<keyword evidence="6 8" id="KW-1133">Transmembrane helix</keyword>
<proteinExistence type="inferred from homology"/>
<feature type="transmembrane region" description="Helical" evidence="8">
    <location>
        <begin position="12"/>
        <end position="33"/>
    </location>
</feature>
<dbReference type="GO" id="GO:0042883">
    <property type="term" value="P:cysteine transport"/>
    <property type="evidence" value="ECO:0007669"/>
    <property type="project" value="InterPro"/>
</dbReference>
<keyword evidence="7 8" id="KW-0472">Membrane</keyword>
<dbReference type="AlphaFoldDB" id="A0AAE3QJR6"/>
<dbReference type="Proteomes" id="UP001161580">
    <property type="component" value="Unassembled WGS sequence"/>
</dbReference>
<evidence type="ECO:0000256" key="4">
    <source>
        <dbReference type="ARBA" id="ARBA00022741"/>
    </source>
</evidence>
<evidence type="ECO:0000259" key="10">
    <source>
        <dbReference type="PROSITE" id="PS50929"/>
    </source>
</evidence>